<evidence type="ECO:0000313" key="2">
    <source>
        <dbReference type="Proteomes" id="UP000770661"/>
    </source>
</evidence>
<dbReference type="AlphaFoldDB" id="A0A8J5CZS3"/>
<sequence>MLGVGWATNPPRARQGFGGWSGVERRLHIKRQGAAGPLLSSDRTRSQMGRLLFGNGQRVRGPTVSPAKGLPDPPFCCPFRRQIFGLAARFHSSFRVSCREWECGGRRLPFPRARR</sequence>
<reference evidence="1" key="1">
    <citation type="submission" date="2020-07" db="EMBL/GenBank/DDBJ databases">
        <title>The High-quality genome of the commercially important snow crab, Chionoecetes opilio.</title>
        <authorList>
            <person name="Jeong J.-H."/>
            <person name="Ryu S."/>
        </authorList>
    </citation>
    <scope>NUCLEOTIDE SEQUENCE</scope>
    <source>
        <strain evidence="1">MADBK_172401_WGS</strain>
        <tissue evidence="1">Digestive gland</tissue>
    </source>
</reference>
<dbReference type="EMBL" id="JACEEZ010007015">
    <property type="protein sequence ID" value="KAG0724367.1"/>
    <property type="molecule type" value="Genomic_DNA"/>
</dbReference>
<dbReference type="OrthoDB" id="7477527at2759"/>
<keyword evidence="2" id="KW-1185">Reference proteome</keyword>
<name>A0A8J5CZS3_CHIOP</name>
<proteinExistence type="predicted"/>
<evidence type="ECO:0000313" key="1">
    <source>
        <dbReference type="EMBL" id="KAG0724367.1"/>
    </source>
</evidence>
<dbReference type="Proteomes" id="UP000770661">
    <property type="component" value="Unassembled WGS sequence"/>
</dbReference>
<organism evidence="1 2">
    <name type="scientific">Chionoecetes opilio</name>
    <name type="common">Atlantic snow crab</name>
    <name type="synonym">Cancer opilio</name>
    <dbReference type="NCBI Taxonomy" id="41210"/>
    <lineage>
        <taxon>Eukaryota</taxon>
        <taxon>Metazoa</taxon>
        <taxon>Ecdysozoa</taxon>
        <taxon>Arthropoda</taxon>
        <taxon>Crustacea</taxon>
        <taxon>Multicrustacea</taxon>
        <taxon>Malacostraca</taxon>
        <taxon>Eumalacostraca</taxon>
        <taxon>Eucarida</taxon>
        <taxon>Decapoda</taxon>
        <taxon>Pleocyemata</taxon>
        <taxon>Brachyura</taxon>
        <taxon>Eubrachyura</taxon>
        <taxon>Majoidea</taxon>
        <taxon>Majidae</taxon>
        <taxon>Chionoecetes</taxon>
    </lineage>
</organism>
<accession>A0A8J5CZS3</accession>
<protein>
    <submittedName>
        <fullName evidence="1">Uncharacterized protein</fullName>
    </submittedName>
</protein>
<comment type="caution">
    <text evidence="1">The sequence shown here is derived from an EMBL/GenBank/DDBJ whole genome shotgun (WGS) entry which is preliminary data.</text>
</comment>
<gene>
    <name evidence="1" type="ORF">GWK47_005170</name>
</gene>